<evidence type="ECO:0000256" key="3">
    <source>
        <dbReference type="ARBA" id="ARBA00022989"/>
    </source>
</evidence>
<feature type="disulfide bond" evidence="7">
    <location>
        <begin position="687"/>
        <end position="696"/>
    </location>
</feature>
<evidence type="ECO:0000259" key="14">
    <source>
        <dbReference type="PROSITE" id="PS50215"/>
    </source>
</evidence>
<protein>
    <recommendedName>
        <fullName evidence="17">Disintegrin and metalloproteinase domain-containing protein 8</fullName>
    </recommendedName>
</protein>
<proteinExistence type="predicted"/>
<evidence type="ECO:0000259" key="13">
    <source>
        <dbReference type="PROSITE" id="PS50214"/>
    </source>
</evidence>
<evidence type="ECO:0000313" key="16">
    <source>
        <dbReference type="Proteomes" id="UP001352852"/>
    </source>
</evidence>
<dbReference type="InterPro" id="IPR006586">
    <property type="entry name" value="ADAM_Cys-rich"/>
</dbReference>
<keyword evidence="8" id="KW-0862">Zinc</keyword>
<dbReference type="InterPro" id="IPR018358">
    <property type="entry name" value="Disintegrin_CS"/>
</dbReference>
<evidence type="ECO:0000256" key="1">
    <source>
        <dbReference type="ARBA" id="ARBA00004479"/>
    </source>
</evidence>
<evidence type="ECO:0000256" key="11">
    <source>
        <dbReference type="SAM" id="SignalP"/>
    </source>
</evidence>
<dbReference type="PROSITE" id="PS01186">
    <property type="entry name" value="EGF_2"/>
    <property type="match status" value="1"/>
</dbReference>
<feature type="compositionally biased region" description="Polar residues" evidence="9">
    <location>
        <begin position="769"/>
        <end position="784"/>
    </location>
</feature>
<feature type="signal peptide" evidence="11">
    <location>
        <begin position="1"/>
        <end position="16"/>
    </location>
</feature>
<feature type="chain" id="PRO_5045884060" description="Disintegrin and metalloproteinase domain-containing protein 8" evidence="11">
    <location>
        <begin position="17"/>
        <end position="863"/>
    </location>
</feature>
<dbReference type="PROSITE" id="PS50026">
    <property type="entry name" value="EGF_3"/>
    <property type="match status" value="1"/>
</dbReference>
<dbReference type="Pfam" id="PF00200">
    <property type="entry name" value="Disintegrin"/>
    <property type="match status" value="1"/>
</dbReference>
<comment type="subcellular location">
    <subcellularLocation>
        <location evidence="1">Membrane</location>
        <topology evidence="1">Single-pass type I membrane protein</topology>
    </subcellularLocation>
</comment>
<feature type="binding site" evidence="8">
    <location>
        <position position="329"/>
    </location>
    <ligand>
        <name>Zn(2+)</name>
        <dbReference type="ChEBI" id="CHEBI:29105"/>
        <note>catalytic</note>
    </ligand>
</feature>
<evidence type="ECO:0000259" key="12">
    <source>
        <dbReference type="PROSITE" id="PS50026"/>
    </source>
</evidence>
<evidence type="ECO:0008006" key="17">
    <source>
        <dbReference type="Google" id="ProtNLM"/>
    </source>
</evidence>
<dbReference type="InterPro" id="IPR002870">
    <property type="entry name" value="Peptidase_M12B_N"/>
</dbReference>
<dbReference type="SMART" id="SM00608">
    <property type="entry name" value="ACR"/>
    <property type="match status" value="1"/>
</dbReference>
<dbReference type="InterPro" id="IPR036436">
    <property type="entry name" value="Disintegrin_dom_sf"/>
</dbReference>
<evidence type="ECO:0000256" key="7">
    <source>
        <dbReference type="PROSITE-ProRule" id="PRU00076"/>
    </source>
</evidence>
<dbReference type="SUPFAM" id="SSF55486">
    <property type="entry name" value="Metalloproteases ('zincins'), catalytic domain"/>
    <property type="match status" value="1"/>
</dbReference>
<feature type="region of interest" description="Disordered" evidence="9">
    <location>
        <begin position="744"/>
        <end position="863"/>
    </location>
</feature>
<evidence type="ECO:0000256" key="6">
    <source>
        <dbReference type="PROSITE-ProRule" id="PRU00068"/>
    </source>
</evidence>
<evidence type="ECO:0000256" key="8">
    <source>
        <dbReference type="PROSITE-ProRule" id="PRU00276"/>
    </source>
</evidence>
<dbReference type="Gene3D" id="3.40.390.10">
    <property type="entry name" value="Collagenase (Catalytic Domain)"/>
    <property type="match status" value="1"/>
</dbReference>
<dbReference type="SMART" id="SM00050">
    <property type="entry name" value="DISIN"/>
    <property type="match status" value="1"/>
</dbReference>
<evidence type="ECO:0000256" key="10">
    <source>
        <dbReference type="SAM" id="Phobius"/>
    </source>
</evidence>
<sequence length="863" mass="94948">MLSLCLILAFFTHSSGQLSHVQQYEVVRPQRRPERRTRSLQDNQLYPDTVQFDLIIEGRNHTIHLEKNRNLIGESYTETYYSEDRKRVTTSPNEEHCFYHGHVQGEADSSVSMGICSGISGFLRVQQQLYLIEPLGQAVDEEHAVYKWEHVKTSGGGSSSNSTLLFDRDLNHKQGPQPERLFRSRSWKTKSPAGPQRFVELFVVVDNTEYQRYGKDTRSRILGVVNHIDKLYRSMNIRIMLVGLEIWSYRDYIDMDGNSDITLDNFLVWRQADLLQRAKHDNAQLVTGKDFDGDTVGLANKFAMCTVNSVGVNQDHHDNPLGLASTIAHEMGHNFGLSHDSAGCMCGPAYSSNNCVMTEKLNMGGQAFPNFFSNCSIQQLAQFMERAQPSCLHPPGRISTIAVGPRCGNALLDSGEECDCGTAEVTTRSCFDNLFCVQVVTAGRRQKVSFSIIVEVVTVGSILKVCNNPCCDASTCRLTGGSLCAHGECCESCQLKASGSTCRASAGACDLPEYCSGDSPDCPEDSFEMNGKPCYNKEPGYCYNGQCPTRVQHCWRLFGEGAKEGPDLCFNLNKRGEEGANCGRDGHGFIRCSPENLKCGSMFCVGGEESITGKHAAFNVVGFECKIVVEVDKTRNMDMVPNGTACGQNKVCLSNRCVDVSVFGRRDVCAKKCNNNGVCNHKNECHCNPGWAPPNCDIKYADIPQGQTVMVAGVCAVISTLLVVTVVITGVMCCKKDKMRDSYMYKRKTQSSPGKLNPMFQGKGRDRPQISQPTLMESTSTQPCSPLVVTVTPSRLPPQPLPKPSSVSCSTETDLTKPVPPSKPLTKPKNRGTKPRPPPVPPVKPSSHLVVRLKPPPPQPGPV</sequence>
<feature type="active site" evidence="8">
    <location>
        <position position="330"/>
    </location>
</feature>
<evidence type="ECO:0000313" key="15">
    <source>
        <dbReference type="EMBL" id="MED6286705.1"/>
    </source>
</evidence>
<dbReference type="EMBL" id="JAHUTJ010057901">
    <property type="protein sequence ID" value="MED6286705.1"/>
    <property type="molecule type" value="Genomic_DNA"/>
</dbReference>
<dbReference type="PRINTS" id="PR00289">
    <property type="entry name" value="DISINTEGRIN"/>
</dbReference>
<feature type="compositionally biased region" description="Pro residues" evidence="9">
    <location>
        <begin position="835"/>
        <end position="844"/>
    </location>
</feature>
<evidence type="ECO:0000256" key="2">
    <source>
        <dbReference type="ARBA" id="ARBA00022692"/>
    </source>
</evidence>
<dbReference type="CDD" id="cd04269">
    <property type="entry name" value="ZnMc_adamalysin_II_like"/>
    <property type="match status" value="1"/>
</dbReference>
<dbReference type="Pfam" id="PF08516">
    <property type="entry name" value="ADAM_CR"/>
    <property type="match status" value="1"/>
</dbReference>
<dbReference type="PROSITE" id="PS00427">
    <property type="entry name" value="DISINTEGRIN_1"/>
    <property type="match status" value="1"/>
</dbReference>
<reference evidence="15 16" key="1">
    <citation type="submission" date="2021-06" db="EMBL/GenBank/DDBJ databases">
        <authorList>
            <person name="Palmer J.M."/>
        </authorList>
    </citation>
    <scope>NUCLEOTIDE SEQUENCE [LARGE SCALE GENOMIC DNA]</scope>
    <source>
        <strain evidence="15 16">CL_MEX2019</strain>
        <tissue evidence="15">Muscle</tissue>
    </source>
</reference>
<keyword evidence="8" id="KW-0479">Metal-binding</keyword>
<comment type="caution">
    <text evidence="15">The sequence shown here is derived from an EMBL/GenBank/DDBJ whole genome shotgun (WGS) entry which is preliminary data.</text>
</comment>
<keyword evidence="16" id="KW-1185">Reference proteome</keyword>
<keyword evidence="11" id="KW-0732">Signal</keyword>
<feature type="domain" description="EGF-like" evidence="12">
    <location>
        <begin position="665"/>
        <end position="697"/>
    </location>
</feature>
<keyword evidence="3 10" id="KW-1133">Transmembrane helix</keyword>
<dbReference type="InterPro" id="IPR034027">
    <property type="entry name" value="Reprolysin_adamalysin"/>
</dbReference>
<feature type="binding site" evidence="8">
    <location>
        <position position="339"/>
    </location>
    <ligand>
        <name>Zn(2+)</name>
        <dbReference type="ChEBI" id="CHEBI:29105"/>
        <note>catalytic</note>
    </ligand>
</feature>
<evidence type="ECO:0000256" key="4">
    <source>
        <dbReference type="ARBA" id="ARBA00023136"/>
    </source>
</evidence>
<feature type="disulfide bond" evidence="6">
    <location>
        <begin position="502"/>
        <end position="522"/>
    </location>
</feature>
<organism evidence="15 16">
    <name type="scientific">Characodon lateralis</name>
    <dbReference type="NCBI Taxonomy" id="208331"/>
    <lineage>
        <taxon>Eukaryota</taxon>
        <taxon>Metazoa</taxon>
        <taxon>Chordata</taxon>
        <taxon>Craniata</taxon>
        <taxon>Vertebrata</taxon>
        <taxon>Euteleostomi</taxon>
        <taxon>Actinopterygii</taxon>
        <taxon>Neopterygii</taxon>
        <taxon>Teleostei</taxon>
        <taxon>Neoteleostei</taxon>
        <taxon>Acanthomorphata</taxon>
        <taxon>Ovalentaria</taxon>
        <taxon>Atherinomorphae</taxon>
        <taxon>Cyprinodontiformes</taxon>
        <taxon>Goodeidae</taxon>
        <taxon>Characodon</taxon>
    </lineage>
</organism>
<feature type="domain" description="Disintegrin" evidence="13">
    <location>
        <begin position="404"/>
        <end position="530"/>
    </location>
</feature>
<keyword evidence="5 7" id="KW-1015">Disulfide bond</keyword>
<dbReference type="Pfam" id="PF01421">
    <property type="entry name" value="Reprolysin"/>
    <property type="match status" value="1"/>
</dbReference>
<accession>A0ABU7EIU7</accession>
<dbReference type="Gene3D" id="4.10.70.10">
    <property type="entry name" value="Disintegrin domain"/>
    <property type="match status" value="1"/>
</dbReference>
<dbReference type="PANTHER" id="PTHR11905:SF20">
    <property type="entry name" value="DISINTEGRIN AND METALLOPROTEINASE DOMAIN-CONTAINING PROTEIN 8"/>
    <property type="match status" value="1"/>
</dbReference>
<feature type="transmembrane region" description="Helical" evidence="10">
    <location>
        <begin position="709"/>
        <end position="734"/>
    </location>
</feature>
<dbReference type="PROSITE" id="PS50215">
    <property type="entry name" value="ADAM_MEPRO"/>
    <property type="match status" value="1"/>
</dbReference>
<dbReference type="SUPFAM" id="SSF57552">
    <property type="entry name" value="Blood coagulation inhibitor (disintegrin)"/>
    <property type="match status" value="1"/>
</dbReference>
<feature type="disulfide bond" evidence="7">
    <location>
        <begin position="669"/>
        <end position="679"/>
    </location>
</feature>
<dbReference type="PANTHER" id="PTHR11905">
    <property type="entry name" value="ADAM A DISINTEGRIN AND METALLOPROTEASE DOMAIN"/>
    <property type="match status" value="1"/>
</dbReference>
<comment type="caution">
    <text evidence="7">Lacks conserved residue(s) required for the propagation of feature annotation.</text>
</comment>
<feature type="compositionally biased region" description="Pro residues" evidence="9">
    <location>
        <begin position="854"/>
        <end position="863"/>
    </location>
</feature>
<dbReference type="PROSITE" id="PS50214">
    <property type="entry name" value="DISINTEGRIN_2"/>
    <property type="match status" value="1"/>
</dbReference>
<keyword evidence="2 10" id="KW-0812">Transmembrane</keyword>
<gene>
    <name evidence="15" type="ORF">CHARACLAT_008794</name>
</gene>
<dbReference type="Pfam" id="PF01562">
    <property type="entry name" value="Pep_M12B_propep"/>
    <property type="match status" value="1"/>
</dbReference>
<dbReference type="InterPro" id="IPR024079">
    <property type="entry name" value="MetalloPept_cat_dom_sf"/>
</dbReference>
<feature type="binding site" evidence="8">
    <location>
        <position position="333"/>
    </location>
    <ligand>
        <name>Zn(2+)</name>
        <dbReference type="ChEBI" id="CHEBI:29105"/>
        <note>catalytic</note>
    </ligand>
</feature>
<feature type="domain" description="Peptidase M12B" evidence="14">
    <location>
        <begin position="197"/>
        <end position="396"/>
    </location>
</feature>
<evidence type="ECO:0000256" key="9">
    <source>
        <dbReference type="SAM" id="MobiDB-lite"/>
    </source>
</evidence>
<dbReference type="InterPro" id="IPR001762">
    <property type="entry name" value="Disintegrin_dom"/>
</dbReference>
<keyword evidence="7" id="KW-0245">EGF-like domain</keyword>
<name>A0ABU7EIU7_9TELE</name>
<dbReference type="Proteomes" id="UP001352852">
    <property type="component" value="Unassembled WGS sequence"/>
</dbReference>
<evidence type="ECO:0000256" key="5">
    <source>
        <dbReference type="ARBA" id="ARBA00023157"/>
    </source>
</evidence>
<dbReference type="InterPro" id="IPR000742">
    <property type="entry name" value="EGF"/>
</dbReference>
<dbReference type="InterPro" id="IPR001590">
    <property type="entry name" value="Peptidase_M12B"/>
</dbReference>
<keyword evidence="4 10" id="KW-0472">Membrane</keyword>